<dbReference type="EC" id="3.1.1.11" evidence="3"/>
<evidence type="ECO:0000256" key="1">
    <source>
        <dbReference type="ARBA" id="ARBA00022801"/>
    </source>
</evidence>
<keyword evidence="1 3" id="KW-0378">Hydrolase</keyword>
<dbReference type="PANTHER" id="PTHR48081">
    <property type="entry name" value="AB HYDROLASE SUPERFAMILY PROTEIN C4A8.06C"/>
    <property type="match status" value="1"/>
</dbReference>
<accession>A0ABU1UXL5</accession>
<evidence type="ECO:0000313" key="3">
    <source>
        <dbReference type="EMBL" id="MDR7089888.1"/>
    </source>
</evidence>
<dbReference type="Proteomes" id="UP001253595">
    <property type="component" value="Unassembled WGS sequence"/>
</dbReference>
<reference evidence="3 4" key="1">
    <citation type="submission" date="2023-07" db="EMBL/GenBank/DDBJ databases">
        <title>Sorghum-associated microbial communities from plants grown in Nebraska, USA.</title>
        <authorList>
            <person name="Schachtman D."/>
        </authorList>
    </citation>
    <scope>NUCLEOTIDE SEQUENCE [LARGE SCALE GENOMIC DNA]</scope>
    <source>
        <strain evidence="3 4">BE190</strain>
    </source>
</reference>
<comment type="caution">
    <text evidence="3">The sequence shown here is derived from an EMBL/GenBank/DDBJ whole genome shotgun (WGS) entry which is preliminary data.</text>
</comment>
<dbReference type="GO" id="GO:0030599">
    <property type="term" value="F:pectinesterase activity"/>
    <property type="evidence" value="ECO:0007669"/>
    <property type="project" value="UniProtKB-EC"/>
</dbReference>
<dbReference type="SUPFAM" id="SSF53474">
    <property type="entry name" value="alpha/beta-Hydrolases"/>
    <property type="match status" value="1"/>
</dbReference>
<dbReference type="InterPro" id="IPR029058">
    <property type="entry name" value="AB_hydrolase_fold"/>
</dbReference>
<evidence type="ECO:0000259" key="2">
    <source>
        <dbReference type="Pfam" id="PF20434"/>
    </source>
</evidence>
<dbReference type="Gene3D" id="3.40.50.1820">
    <property type="entry name" value="alpha/beta hydrolase"/>
    <property type="match status" value="1"/>
</dbReference>
<protein>
    <submittedName>
        <fullName evidence="3">Pectinesterase</fullName>
        <ecNumber evidence="3">3.1.1.11</ecNumber>
    </submittedName>
</protein>
<dbReference type="InterPro" id="IPR049492">
    <property type="entry name" value="BD-FAE-like_dom"/>
</dbReference>
<organism evidence="3 4">
    <name type="scientific">Cellvibrio fibrivorans</name>
    <dbReference type="NCBI Taxonomy" id="126350"/>
    <lineage>
        <taxon>Bacteria</taxon>
        <taxon>Pseudomonadati</taxon>
        <taxon>Pseudomonadota</taxon>
        <taxon>Gammaproteobacteria</taxon>
        <taxon>Cellvibrionales</taxon>
        <taxon>Cellvibrionaceae</taxon>
        <taxon>Cellvibrio</taxon>
    </lineage>
</organism>
<keyword evidence="4" id="KW-1185">Reference proteome</keyword>
<feature type="domain" description="BD-FAE-like" evidence="2">
    <location>
        <begin position="80"/>
        <end position="269"/>
    </location>
</feature>
<proteinExistence type="predicted"/>
<dbReference type="InterPro" id="IPR050300">
    <property type="entry name" value="GDXG_lipolytic_enzyme"/>
</dbReference>
<sequence length="337" mass="37390">MTHVNNILHFTILVWFAALLGCQNITRFDDPANTYTPETTYQKLIGEYPFIDIASRAVPVSVQEIKNITYIRYGQRALQLDLYLPKSALIQQKPGIVFVHGGGWRAGFRTNFTPMAIGMAERGYVAATISYRLSPEAQYPAAVHDVKAAIRWLRNNAKKYGVNPQQIAVGGGSAGGQIASLTGVTNGLEKFDPKAKKSSISSAAQAIVNIDGLSDFTSEAARFHEDDPRKNPSAAGAWFGGRYAEKTELWHEASPLFYVNKNTPPILFLISAQERFSVGHKEMIEKMKPLGIPYKVAQIPDSPHSFWLFDPWLQPSVDVVAGFLDQQFKITRSDNAR</sequence>
<dbReference type="Pfam" id="PF20434">
    <property type="entry name" value="BD-FAE"/>
    <property type="match status" value="1"/>
</dbReference>
<gene>
    <name evidence="3" type="ORF">J2X05_001910</name>
</gene>
<dbReference type="EMBL" id="JAVDVX010000003">
    <property type="protein sequence ID" value="MDR7089888.1"/>
    <property type="molecule type" value="Genomic_DNA"/>
</dbReference>
<evidence type="ECO:0000313" key="4">
    <source>
        <dbReference type="Proteomes" id="UP001253595"/>
    </source>
</evidence>
<dbReference type="RefSeq" id="WP_310071710.1">
    <property type="nucleotide sequence ID" value="NZ_JAVDVX010000003.1"/>
</dbReference>
<name>A0ABU1UXL5_9GAMM</name>